<dbReference type="KEGG" id="cten:18247661"/>
<dbReference type="GeneID" id="18247661"/>
<dbReference type="Pfam" id="PF08511">
    <property type="entry name" value="COQ9"/>
    <property type="match status" value="1"/>
</dbReference>
<evidence type="ECO:0000256" key="2">
    <source>
        <dbReference type="ARBA" id="ARBA00004749"/>
    </source>
</evidence>
<evidence type="ECO:0000256" key="1">
    <source>
        <dbReference type="ARBA" id="ARBA00004173"/>
    </source>
</evidence>
<keyword evidence="4 8" id="KW-0831">Ubiquinone biosynthesis</keyword>
<reference evidence="10 11" key="1">
    <citation type="journal article" date="2011" name="Proc. Natl. Acad. Sci. U.S.A.">
        <title>Comparative genomics of xylose-fermenting fungi for enhanced biofuel production.</title>
        <authorList>
            <person name="Wohlbach D.J."/>
            <person name="Kuo A."/>
            <person name="Sato T.K."/>
            <person name="Potts K.M."/>
            <person name="Salamov A.A."/>
            <person name="LaButti K.M."/>
            <person name="Sun H."/>
            <person name="Clum A."/>
            <person name="Pangilinan J.L."/>
            <person name="Lindquist E.A."/>
            <person name="Lucas S."/>
            <person name="Lapidus A."/>
            <person name="Jin M."/>
            <person name="Gunawan C."/>
            <person name="Balan V."/>
            <person name="Dale B.E."/>
            <person name="Jeffries T.W."/>
            <person name="Zinkel R."/>
            <person name="Barry K.W."/>
            <person name="Grigoriev I.V."/>
            <person name="Gasch A.P."/>
        </authorList>
    </citation>
    <scope>NUCLEOTIDE SEQUENCE [LARGE SCALE GENOMIC DNA]</scope>
    <source>
        <strain evidence="11">ATCC 10573 / BCRC 21748 / CBS 615 / JCM 9827 / NBRC 10315 / NRRL Y-1498 / VKM Y-70</strain>
    </source>
</reference>
<dbReference type="GO" id="GO:0006744">
    <property type="term" value="P:ubiquinone biosynthetic process"/>
    <property type="evidence" value="ECO:0007669"/>
    <property type="project" value="UniProtKB-UniRule"/>
</dbReference>
<dbReference type="GO" id="GO:0008289">
    <property type="term" value="F:lipid binding"/>
    <property type="evidence" value="ECO:0007669"/>
    <property type="project" value="UniProtKB-UniRule"/>
</dbReference>
<keyword evidence="11" id="KW-1185">Reference proteome</keyword>
<name>G3BB99_CANTC</name>
<dbReference type="GO" id="GO:0005743">
    <property type="term" value="C:mitochondrial inner membrane"/>
    <property type="evidence" value="ECO:0007669"/>
    <property type="project" value="TreeGrafter"/>
</dbReference>
<protein>
    <recommendedName>
        <fullName evidence="8">Ubiquinone biosynthesis protein</fullName>
    </recommendedName>
</protein>
<evidence type="ECO:0000259" key="9">
    <source>
        <dbReference type="Pfam" id="PF08511"/>
    </source>
</evidence>
<comment type="similarity">
    <text evidence="3 8">Belongs to the COQ9 family.</text>
</comment>
<accession>G3BB99</accession>
<sequence length="248" mass="28418">MSNRFWSRGLQSVRRYHAYDHPASNLIVDPTKLENKLLTKSLEYIPQFGFSDQCISEAIKQMQYPDSIRSILTASFSGHSTELQLMVHWLKTQRQALDSEVNSPDSQLHSITDEYERASFLINKRLSYNIPIIDKLSGGISQLLVPYNMSFSLEELYNLGDDIAFHAGDASIDFAWYAKRLSLSMVYVSSELYMVQDKSADFVNTKKFVEDKVKNIDHLGEAYENIEQWAFFNAISAFNLVKSQVSRG</sequence>
<evidence type="ECO:0000256" key="4">
    <source>
        <dbReference type="ARBA" id="ARBA00022688"/>
    </source>
</evidence>
<evidence type="ECO:0000313" key="10">
    <source>
        <dbReference type="EMBL" id="EGV61527.1"/>
    </source>
</evidence>
<dbReference type="NCBIfam" id="TIGR02396">
    <property type="entry name" value="diverge_rpsU"/>
    <property type="match status" value="1"/>
</dbReference>
<evidence type="ECO:0000256" key="5">
    <source>
        <dbReference type="ARBA" id="ARBA00022946"/>
    </source>
</evidence>
<dbReference type="PANTHER" id="PTHR21427">
    <property type="entry name" value="UBIQUINONE BIOSYNTHESIS PROTEIN COQ9, MITOCHONDRIAL"/>
    <property type="match status" value="1"/>
</dbReference>
<dbReference type="AlphaFoldDB" id="G3BB99"/>
<keyword evidence="7 8" id="KW-0496">Mitochondrion</keyword>
<dbReference type="InterPro" id="IPR012762">
    <property type="entry name" value="Ubiq_biosynth_COQ9"/>
</dbReference>
<dbReference type="EMBL" id="GL996527">
    <property type="protein sequence ID" value="EGV61527.1"/>
    <property type="molecule type" value="Genomic_DNA"/>
</dbReference>
<evidence type="ECO:0000256" key="3">
    <source>
        <dbReference type="ARBA" id="ARBA00010766"/>
    </source>
</evidence>
<comment type="pathway">
    <text evidence="2 8">Cofactor biosynthesis; ubiquinone biosynthesis.</text>
</comment>
<gene>
    <name evidence="10" type="ORF">CANTEDRAFT_114995</name>
</gene>
<dbReference type="UniPathway" id="UPA00232"/>
<evidence type="ECO:0000256" key="6">
    <source>
        <dbReference type="ARBA" id="ARBA00023121"/>
    </source>
</evidence>
<evidence type="ECO:0000256" key="7">
    <source>
        <dbReference type="ARBA" id="ARBA00023128"/>
    </source>
</evidence>
<dbReference type="OrthoDB" id="619536at2759"/>
<keyword evidence="10" id="KW-0830">Ubiquinone</keyword>
<organism evidence="11">
    <name type="scientific">Candida tenuis (strain ATCC 10573 / BCRC 21748 / CBS 615 / JCM 9827 / NBRC 10315 / NRRL Y-1498 / VKM Y-70)</name>
    <name type="common">Yeast</name>
    <name type="synonym">Yamadazyma tenuis</name>
    <dbReference type="NCBI Taxonomy" id="590646"/>
    <lineage>
        <taxon>Eukaryota</taxon>
        <taxon>Fungi</taxon>
        <taxon>Dikarya</taxon>
        <taxon>Ascomycota</taxon>
        <taxon>Saccharomycotina</taxon>
        <taxon>Pichiomycetes</taxon>
        <taxon>Debaryomycetaceae</taxon>
        <taxon>Yamadazyma</taxon>
    </lineage>
</organism>
<dbReference type="InterPro" id="IPR013718">
    <property type="entry name" value="COQ9_C"/>
</dbReference>
<evidence type="ECO:0000313" key="11">
    <source>
        <dbReference type="Proteomes" id="UP000000707"/>
    </source>
</evidence>
<feature type="domain" description="COQ9 C-terminal" evidence="9">
    <location>
        <begin position="150"/>
        <end position="219"/>
    </location>
</feature>
<dbReference type="STRING" id="590646.G3BB99"/>
<comment type="subcellular location">
    <subcellularLocation>
        <location evidence="1 8">Mitochondrion</location>
    </subcellularLocation>
</comment>
<comment type="function">
    <text evidence="8">Membrane-associated protein that warps the membrane surface to access and bind aromatic isoprenes with high specificity, including ubiquinone (CoQ) isoprene intermediates and presents them directly to Coq7, therefore facilitating the Coq7-mediated hydroxylase step. Participates in the biosynthesis of coenzyme Q, also named ubiquinone, an essential lipid-soluble electron transporter for aerobic cellular respiration.</text>
</comment>
<evidence type="ECO:0000256" key="8">
    <source>
        <dbReference type="RuleBase" id="RU366063"/>
    </source>
</evidence>
<dbReference type="HOGENOM" id="CLU_057411_1_1_1"/>
<keyword evidence="6 8" id="KW-0446">Lipid-binding</keyword>
<dbReference type="eggNOG" id="KOG2969">
    <property type="taxonomic scope" value="Eukaryota"/>
</dbReference>
<dbReference type="Proteomes" id="UP000000707">
    <property type="component" value="Unassembled WGS sequence"/>
</dbReference>
<dbReference type="PANTHER" id="PTHR21427:SF19">
    <property type="entry name" value="UBIQUINONE BIOSYNTHESIS PROTEIN COQ9, MITOCHONDRIAL"/>
    <property type="match status" value="1"/>
</dbReference>
<keyword evidence="5" id="KW-0809">Transit peptide</keyword>
<proteinExistence type="inferred from homology"/>